<dbReference type="PANTHER" id="PTHR22663">
    <property type="entry name" value="RING FINGER PROTEIN NARYA-RELATED"/>
    <property type="match status" value="1"/>
</dbReference>
<dbReference type="InterPro" id="IPR017907">
    <property type="entry name" value="Znf_RING_CS"/>
</dbReference>
<feature type="compositionally biased region" description="Polar residues" evidence="7">
    <location>
        <begin position="230"/>
        <end position="243"/>
    </location>
</feature>
<feature type="region of interest" description="Disordered" evidence="7">
    <location>
        <begin position="165"/>
        <end position="256"/>
    </location>
</feature>
<evidence type="ECO:0000313" key="9">
    <source>
        <dbReference type="Proteomes" id="UP000694888"/>
    </source>
</evidence>
<evidence type="ECO:0000256" key="3">
    <source>
        <dbReference type="ARBA" id="ARBA00022833"/>
    </source>
</evidence>
<keyword evidence="3" id="KW-0862">Zinc</keyword>
<keyword evidence="2 5" id="KW-0863">Zinc-finger</keyword>
<evidence type="ECO:0000256" key="5">
    <source>
        <dbReference type="PROSITE-ProRule" id="PRU00175"/>
    </source>
</evidence>
<protein>
    <submittedName>
        <fullName evidence="10">Probable E3 SUMO-protein ligase RNF212 isoform X1</fullName>
    </submittedName>
</protein>
<feature type="compositionally biased region" description="Low complexity" evidence="7">
    <location>
        <begin position="175"/>
        <end position="188"/>
    </location>
</feature>
<accession>A0ABM0JCG9</accession>
<evidence type="ECO:0000313" key="10">
    <source>
        <dbReference type="RefSeq" id="XP_005090519.1"/>
    </source>
</evidence>
<keyword evidence="9" id="KW-1185">Reference proteome</keyword>
<dbReference type="PROSITE" id="PS00518">
    <property type="entry name" value="ZF_RING_1"/>
    <property type="match status" value="1"/>
</dbReference>
<dbReference type="PANTHER" id="PTHR22663:SF17">
    <property type="entry name" value="RING FINGER PROTEIN NARYA-RELATED"/>
    <property type="match status" value="1"/>
</dbReference>
<dbReference type="GeneID" id="101859295"/>
<feature type="domain" description="RING-type" evidence="8">
    <location>
        <begin position="25"/>
        <end position="65"/>
    </location>
</feature>
<evidence type="ECO:0000256" key="6">
    <source>
        <dbReference type="SAM" id="Coils"/>
    </source>
</evidence>
<sequence>MVVLDISQPSLPSPISSMAQQWLHCNSCFCQPDKGGVRFYLTNCSHIYCEKCVNACTKERCKLCRTQCTTLLLAGKMPKEVESMFSEPVDALQKFFKQFTQINDFQRSHQRRLWRHLREKMKFYDGQIAEAKKLLSQAKAVEREFTKVKAENEYFKTLISKKDGHQRINSRSRASPGPYSVSPSPFSPFLRNQGQRSVQPPGCSGGYNILNQPGRLLVRTPPSGGRLGSVGTSDLTPCSNGTPLSVPRPILFNNHE</sequence>
<organism evidence="9 10">
    <name type="scientific">Aplysia californica</name>
    <name type="common">California sea hare</name>
    <dbReference type="NCBI Taxonomy" id="6500"/>
    <lineage>
        <taxon>Eukaryota</taxon>
        <taxon>Metazoa</taxon>
        <taxon>Spiralia</taxon>
        <taxon>Lophotrochozoa</taxon>
        <taxon>Mollusca</taxon>
        <taxon>Gastropoda</taxon>
        <taxon>Heterobranchia</taxon>
        <taxon>Euthyneura</taxon>
        <taxon>Tectipleura</taxon>
        <taxon>Aplysiida</taxon>
        <taxon>Aplysioidea</taxon>
        <taxon>Aplysiidae</taxon>
        <taxon>Aplysia</taxon>
    </lineage>
</organism>
<dbReference type="Proteomes" id="UP000694888">
    <property type="component" value="Unplaced"/>
</dbReference>
<dbReference type="InterPro" id="IPR042123">
    <property type="entry name" value="Zip3/RNF212-like"/>
</dbReference>
<name>A0ABM0JCG9_APLCA</name>
<dbReference type="GO" id="GO:0016874">
    <property type="term" value="F:ligase activity"/>
    <property type="evidence" value="ECO:0007669"/>
    <property type="project" value="UniProtKB-KW"/>
</dbReference>
<keyword evidence="1" id="KW-0479">Metal-binding</keyword>
<proteinExistence type="predicted"/>
<gene>
    <name evidence="10" type="primary">LOC101859295</name>
</gene>
<dbReference type="InterPro" id="IPR013083">
    <property type="entry name" value="Znf_RING/FYVE/PHD"/>
</dbReference>
<evidence type="ECO:0000259" key="8">
    <source>
        <dbReference type="PROSITE" id="PS50089"/>
    </source>
</evidence>
<reference evidence="10" key="1">
    <citation type="submission" date="2025-08" db="UniProtKB">
        <authorList>
            <consortium name="RefSeq"/>
        </authorList>
    </citation>
    <scope>IDENTIFICATION</scope>
</reference>
<dbReference type="PROSITE" id="PS50089">
    <property type="entry name" value="ZF_RING_2"/>
    <property type="match status" value="1"/>
</dbReference>
<dbReference type="RefSeq" id="XP_005090519.1">
    <property type="nucleotide sequence ID" value="XM_005090462.3"/>
</dbReference>
<keyword evidence="10" id="KW-0436">Ligase</keyword>
<keyword evidence="4" id="KW-0469">Meiosis</keyword>
<evidence type="ECO:0000256" key="7">
    <source>
        <dbReference type="SAM" id="MobiDB-lite"/>
    </source>
</evidence>
<dbReference type="InterPro" id="IPR001841">
    <property type="entry name" value="Znf_RING"/>
</dbReference>
<dbReference type="Pfam" id="PF14634">
    <property type="entry name" value="zf-RING_5"/>
    <property type="match status" value="1"/>
</dbReference>
<feature type="coiled-coil region" evidence="6">
    <location>
        <begin position="124"/>
        <end position="151"/>
    </location>
</feature>
<evidence type="ECO:0000256" key="1">
    <source>
        <dbReference type="ARBA" id="ARBA00022723"/>
    </source>
</evidence>
<keyword evidence="6" id="KW-0175">Coiled coil</keyword>
<evidence type="ECO:0000256" key="2">
    <source>
        <dbReference type="ARBA" id="ARBA00022771"/>
    </source>
</evidence>
<dbReference type="Gene3D" id="3.30.40.10">
    <property type="entry name" value="Zinc/RING finger domain, C3HC4 (zinc finger)"/>
    <property type="match status" value="1"/>
</dbReference>
<evidence type="ECO:0000256" key="4">
    <source>
        <dbReference type="ARBA" id="ARBA00023254"/>
    </source>
</evidence>